<protein>
    <submittedName>
        <fullName evidence="1">Uncharacterized protein</fullName>
    </submittedName>
</protein>
<keyword evidence="2" id="KW-1185">Reference proteome</keyword>
<dbReference type="HOGENOM" id="CLU_1707689_0_0_1"/>
<dbReference type="KEGG" id="ptm:GSPATT00013434001"/>
<dbReference type="RefSeq" id="XP_001445384.1">
    <property type="nucleotide sequence ID" value="XM_001445347.2"/>
</dbReference>
<dbReference type="InParanoid" id="A0D4M0"/>
<reference evidence="1 2" key="1">
    <citation type="journal article" date="2006" name="Nature">
        <title>Global trends of whole-genome duplications revealed by the ciliate Paramecium tetraurelia.</title>
        <authorList>
            <consortium name="Genoscope"/>
            <person name="Aury J.-M."/>
            <person name="Jaillon O."/>
            <person name="Duret L."/>
            <person name="Noel B."/>
            <person name="Jubin C."/>
            <person name="Porcel B.M."/>
            <person name="Segurens B."/>
            <person name="Daubin V."/>
            <person name="Anthouard V."/>
            <person name="Aiach N."/>
            <person name="Arnaiz O."/>
            <person name="Billaut A."/>
            <person name="Beisson J."/>
            <person name="Blanc I."/>
            <person name="Bouhouche K."/>
            <person name="Camara F."/>
            <person name="Duharcourt S."/>
            <person name="Guigo R."/>
            <person name="Gogendeau D."/>
            <person name="Katinka M."/>
            <person name="Keller A.-M."/>
            <person name="Kissmehl R."/>
            <person name="Klotz C."/>
            <person name="Koll F."/>
            <person name="Le Moue A."/>
            <person name="Lepere C."/>
            <person name="Malinsky S."/>
            <person name="Nowacki M."/>
            <person name="Nowak J.K."/>
            <person name="Plattner H."/>
            <person name="Poulain J."/>
            <person name="Ruiz F."/>
            <person name="Serrano V."/>
            <person name="Zagulski M."/>
            <person name="Dessen P."/>
            <person name="Betermier M."/>
            <person name="Weissenbach J."/>
            <person name="Scarpelli C."/>
            <person name="Schachter V."/>
            <person name="Sperling L."/>
            <person name="Meyer E."/>
            <person name="Cohen J."/>
            <person name="Wincker P."/>
        </authorList>
    </citation>
    <scope>NUCLEOTIDE SEQUENCE [LARGE SCALE GENOMIC DNA]</scope>
    <source>
        <strain evidence="1 2">Stock d4-2</strain>
    </source>
</reference>
<dbReference type="AlphaFoldDB" id="A0D4M0"/>
<proteinExistence type="predicted"/>
<organism evidence="1 2">
    <name type="scientific">Paramecium tetraurelia</name>
    <dbReference type="NCBI Taxonomy" id="5888"/>
    <lineage>
        <taxon>Eukaryota</taxon>
        <taxon>Sar</taxon>
        <taxon>Alveolata</taxon>
        <taxon>Ciliophora</taxon>
        <taxon>Intramacronucleata</taxon>
        <taxon>Oligohymenophorea</taxon>
        <taxon>Peniculida</taxon>
        <taxon>Parameciidae</taxon>
        <taxon>Paramecium</taxon>
    </lineage>
</organism>
<evidence type="ECO:0000313" key="1">
    <source>
        <dbReference type="EMBL" id="CAK77987.1"/>
    </source>
</evidence>
<dbReference type="GeneID" id="5031175"/>
<gene>
    <name evidence="1" type="ORF">GSPATT00013434001</name>
</gene>
<evidence type="ECO:0000313" key="2">
    <source>
        <dbReference type="Proteomes" id="UP000000600"/>
    </source>
</evidence>
<dbReference type="EMBL" id="CT868296">
    <property type="protein sequence ID" value="CAK77987.1"/>
    <property type="molecule type" value="Genomic_DNA"/>
</dbReference>
<name>A0D4M0_PARTE</name>
<dbReference type="Proteomes" id="UP000000600">
    <property type="component" value="Unassembled WGS sequence"/>
</dbReference>
<sequence>MLLKKQLQQSIFYDYDSGGGIYNDYGMKNGKWRGIFDNYREHNELLIDLETVKSFKQVWELEFHLQILQFFKFSQNRWRGIRDGVWLELNDNFSENCHKNGYKQGRWKALFKGCHEYTYKTLGGGVYQEDGLKMENGQKYMKAFQKFLVVNKSC</sequence>
<accession>A0D4M0</accession>